<dbReference type="EnsemblPlants" id="AVESA.00010b.r2.1DG0148900.1">
    <property type="protein sequence ID" value="AVESA.00010b.r2.1DG0148900.1.CDS"/>
    <property type="gene ID" value="AVESA.00010b.r2.1DG0148900"/>
</dbReference>
<reference evidence="1" key="2">
    <citation type="submission" date="2025-09" db="UniProtKB">
        <authorList>
            <consortium name="EnsemblPlants"/>
        </authorList>
    </citation>
    <scope>IDENTIFICATION</scope>
</reference>
<reference evidence="1" key="1">
    <citation type="submission" date="2021-05" db="EMBL/GenBank/DDBJ databases">
        <authorList>
            <person name="Scholz U."/>
            <person name="Mascher M."/>
            <person name="Fiebig A."/>
        </authorList>
    </citation>
    <scope>NUCLEOTIDE SEQUENCE [LARGE SCALE GENOMIC DNA]</scope>
</reference>
<evidence type="ECO:0000313" key="1">
    <source>
        <dbReference type="EnsemblPlants" id="AVESA.00010b.r2.1DG0148900.1.CDS"/>
    </source>
</evidence>
<organism evidence="1 2">
    <name type="scientific">Avena sativa</name>
    <name type="common">Oat</name>
    <dbReference type="NCBI Taxonomy" id="4498"/>
    <lineage>
        <taxon>Eukaryota</taxon>
        <taxon>Viridiplantae</taxon>
        <taxon>Streptophyta</taxon>
        <taxon>Embryophyta</taxon>
        <taxon>Tracheophyta</taxon>
        <taxon>Spermatophyta</taxon>
        <taxon>Magnoliopsida</taxon>
        <taxon>Liliopsida</taxon>
        <taxon>Poales</taxon>
        <taxon>Poaceae</taxon>
        <taxon>BOP clade</taxon>
        <taxon>Pooideae</taxon>
        <taxon>Poodae</taxon>
        <taxon>Poeae</taxon>
        <taxon>Poeae Chloroplast Group 1 (Aveneae type)</taxon>
        <taxon>Aveninae</taxon>
        <taxon>Avena</taxon>
    </lineage>
</organism>
<protein>
    <submittedName>
        <fullName evidence="1">Uncharacterized protein</fullName>
    </submittedName>
</protein>
<name>A0ACD5TZ26_AVESA</name>
<accession>A0ACD5TZ26</accession>
<dbReference type="Proteomes" id="UP001732700">
    <property type="component" value="Chromosome 1D"/>
</dbReference>
<evidence type="ECO:0000313" key="2">
    <source>
        <dbReference type="Proteomes" id="UP001732700"/>
    </source>
</evidence>
<sequence>MIGACVQWSARSSPSSIAASSALRVTRGKGVGSSMSRDDDDDQLISTQQFTAAGFSLFRFSSLAKATSDFSQEYKIGEGGFGRVYKGQLHGLPVAIKRCFVESSPERLSDFDNEIKFIPRLQHRNIVKLQGYCIHGKERILVYEYMQNKSLDKFIFGPRNMKSLGWDRLFAIIGGIAQGVVYLRLHSGLDIIHRDLKPSNILLDSEMNPKISDFGTARACPRDKISYKAAVIAGTHGYMAPEYSNKGVFSGKTDVFSFGSLLLEMLSGKRNCTSYSIRNKTYSSLHAYAWDMVFVENALENLVHPSLRRETPRRMEKIRRCAQVALLCVQEDPADRPSMWEVVLMLNISIGAQCLETPKKPAHQYGRA</sequence>
<keyword evidence="2" id="KW-1185">Reference proteome</keyword>
<proteinExistence type="predicted"/>